<dbReference type="GO" id="GO:0008061">
    <property type="term" value="F:chitin binding"/>
    <property type="evidence" value="ECO:0007669"/>
    <property type="project" value="UniProtKB-KW"/>
</dbReference>
<evidence type="ECO:0000256" key="2">
    <source>
        <dbReference type="ARBA" id="ARBA00023026"/>
    </source>
</evidence>
<dbReference type="InterPro" id="IPR036779">
    <property type="entry name" value="LysM_dom_sf"/>
</dbReference>
<name>A0AAD9EA79_9PEZI</name>
<keyword evidence="7" id="KW-1185">Reference proteome</keyword>
<dbReference type="PROSITE" id="PS51782">
    <property type="entry name" value="LYSM"/>
    <property type="match status" value="2"/>
</dbReference>
<reference evidence="6" key="1">
    <citation type="submission" date="2023-01" db="EMBL/GenBank/DDBJ databases">
        <title>Colletotrichum chrysophilum M932 genome sequence.</title>
        <authorList>
            <person name="Baroncelli R."/>
        </authorList>
    </citation>
    <scope>NUCLEOTIDE SEQUENCE</scope>
    <source>
        <strain evidence="6">M932</strain>
    </source>
</reference>
<evidence type="ECO:0000256" key="4">
    <source>
        <dbReference type="SAM" id="MobiDB-lite"/>
    </source>
</evidence>
<dbReference type="CDD" id="cd00118">
    <property type="entry name" value="LysM"/>
    <property type="match status" value="2"/>
</dbReference>
<protein>
    <submittedName>
        <fullName evidence="6">LysM domain-containing protein-like protein 2</fullName>
    </submittedName>
</protein>
<evidence type="ECO:0000256" key="3">
    <source>
        <dbReference type="ARBA" id="ARBA00044955"/>
    </source>
</evidence>
<dbReference type="SUPFAM" id="SSF54106">
    <property type="entry name" value="LysM domain"/>
    <property type="match status" value="2"/>
</dbReference>
<dbReference type="Pfam" id="PF01476">
    <property type="entry name" value="LysM"/>
    <property type="match status" value="2"/>
</dbReference>
<evidence type="ECO:0000259" key="5">
    <source>
        <dbReference type="PROSITE" id="PS51782"/>
    </source>
</evidence>
<proteinExistence type="inferred from homology"/>
<keyword evidence="2" id="KW-0843">Virulence</keyword>
<feature type="domain" description="LysM" evidence="5">
    <location>
        <begin position="275"/>
        <end position="321"/>
    </location>
</feature>
<comment type="caution">
    <text evidence="6">The sequence shown here is derived from an EMBL/GenBank/DDBJ whole genome shotgun (WGS) entry which is preliminary data.</text>
</comment>
<dbReference type="PANTHER" id="PTHR34997:SF1">
    <property type="entry name" value="PEPTIDOGLYCAN-BINDING LYSIN DOMAIN"/>
    <property type="match status" value="1"/>
</dbReference>
<feature type="region of interest" description="Disordered" evidence="4">
    <location>
        <begin position="34"/>
        <end position="57"/>
    </location>
</feature>
<comment type="similarity">
    <text evidence="3">Belongs to the secreted LysM effector family.</text>
</comment>
<dbReference type="InterPro" id="IPR018392">
    <property type="entry name" value="LysM"/>
</dbReference>
<evidence type="ECO:0000313" key="6">
    <source>
        <dbReference type="EMBL" id="KAK1841140.1"/>
    </source>
</evidence>
<evidence type="ECO:0000313" key="7">
    <source>
        <dbReference type="Proteomes" id="UP001243330"/>
    </source>
</evidence>
<dbReference type="Gene3D" id="3.10.350.10">
    <property type="entry name" value="LysM domain"/>
    <property type="match status" value="3"/>
</dbReference>
<accession>A0AAD9EA79</accession>
<dbReference type="InterPro" id="IPR052210">
    <property type="entry name" value="LysM1-like"/>
</dbReference>
<dbReference type="SMART" id="SM00257">
    <property type="entry name" value="LysM"/>
    <property type="match status" value="2"/>
</dbReference>
<dbReference type="Proteomes" id="UP001243330">
    <property type="component" value="Unassembled WGS sequence"/>
</dbReference>
<dbReference type="EMBL" id="JAQOWY010000503">
    <property type="protein sequence ID" value="KAK1841140.1"/>
    <property type="molecule type" value="Genomic_DNA"/>
</dbReference>
<gene>
    <name evidence="6" type="ORF">CCHR01_16237</name>
</gene>
<dbReference type="PANTHER" id="PTHR34997">
    <property type="entry name" value="AM15"/>
    <property type="match status" value="1"/>
</dbReference>
<keyword evidence="1" id="KW-0147">Chitin-binding</keyword>
<sequence>MVSTDYGRGHVDEEGFQELLSSCSAPANSYTYSYTPPPPLATTTGGSSAPPSPTPTCRGTTITVQEGDTCESISRANSVATDRMIADNYMDYSCRELAVGMKLCIQDTCTIAQIQQGQTCEDITSGKGFTIVQLTSWNPSSPLFTSFETASVETTYEGGPLGTTTLFDPSYTPPAETHTALDSSKESIISDYTKYCWITEEDWAQGYDADAFPAACLNLMNTYCYYSEGMPSPTPLTRAPAVCTPDRSQYTLQPAPDPVVTPTPHQPNLTPGCSNFHKVASGQFCADVASEYGIELDDFYKWNPDVGSDCRNLQLGVWVCVGYDERLVPTVTPAARVTGR</sequence>
<evidence type="ECO:0000256" key="1">
    <source>
        <dbReference type="ARBA" id="ARBA00022669"/>
    </source>
</evidence>
<dbReference type="AlphaFoldDB" id="A0AAD9EA79"/>
<organism evidence="6 7">
    <name type="scientific">Colletotrichum chrysophilum</name>
    <dbReference type="NCBI Taxonomy" id="1836956"/>
    <lineage>
        <taxon>Eukaryota</taxon>
        <taxon>Fungi</taxon>
        <taxon>Dikarya</taxon>
        <taxon>Ascomycota</taxon>
        <taxon>Pezizomycotina</taxon>
        <taxon>Sordariomycetes</taxon>
        <taxon>Hypocreomycetidae</taxon>
        <taxon>Glomerellales</taxon>
        <taxon>Glomerellaceae</taxon>
        <taxon>Colletotrichum</taxon>
        <taxon>Colletotrichum gloeosporioides species complex</taxon>
    </lineage>
</organism>
<feature type="domain" description="LysM" evidence="5">
    <location>
        <begin position="60"/>
        <end position="105"/>
    </location>
</feature>